<protein>
    <submittedName>
        <fullName evidence="7">Putative RNA polymerase factor sigma-70</fullName>
    </submittedName>
</protein>
<dbReference type="NCBIfam" id="TIGR02937">
    <property type="entry name" value="sigma70-ECF"/>
    <property type="match status" value="1"/>
</dbReference>
<dbReference type="Gene3D" id="1.10.1740.10">
    <property type="match status" value="1"/>
</dbReference>
<dbReference type="PANTHER" id="PTHR43133">
    <property type="entry name" value="RNA POLYMERASE ECF-TYPE SIGMA FACTO"/>
    <property type="match status" value="1"/>
</dbReference>
<dbReference type="GO" id="GO:0003677">
    <property type="term" value="F:DNA binding"/>
    <property type="evidence" value="ECO:0007669"/>
    <property type="project" value="UniProtKB-KW"/>
</dbReference>
<dbReference type="Gene3D" id="1.10.10.10">
    <property type="entry name" value="Winged helix-like DNA-binding domain superfamily/Winged helix DNA-binding domain"/>
    <property type="match status" value="1"/>
</dbReference>
<feature type="domain" description="RNA polymerase sigma-70 region 2" evidence="6">
    <location>
        <begin position="37"/>
        <end position="95"/>
    </location>
</feature>
<accession>A0A133KGB3</accession>
<sequence>MKEDGMDERRIIDGIKIKDEKCLIEFIEAYGKIMKASIVKTIGSRNELVEEVLNDSLLAIWDNIDSFDETRSSFKNWCAGIAKYKAIDCIRKENRHKALDLDGLSKPISYEDDFDLDEAEDILELLSDEDRDIFVKLFLEGYKYEDLEKETKLSKDKLYNKVSRTKKNLRLKLGGTYE</sequence>
<evidence type="ECO:0000256" key="4">
    <source>
        <dbReference type="ARBA" id="ARBA00023125"/>
    </source>
</evidence>
<evidence type="ECO:0000256" key="1">
    <source>
        <dbReference type="ARBA" id="ARBA00010641"/>
    </source>
</evidence>
<evidence type="ECO:0000313" key="8">
    <source>
        <dbReference type="Proteomes" id="UP000070383"/>
    </source>
</evidence>
<dbReference type="InterPro" id="IPR007627">
    <property type="entry name" value="RNA_pol_sigma70_r2"/>
</dbReference>
<dbReference type="InterPro" id="IPR036388">
    <property type="entry name" value="WH-like_DNA-bd_sf"/>
</dbReference>
<dbReference type="InterPro" id="IPR014284">
    <property type="entry name" value="RNA_pol_sigma-70_dom"/>
</dbReference>
<dbReference type="Proteomes" id="UP000070383">
    <property type="component" value="Unassembled WGS sequence"/>
</dbReference>
<dbReference type="AlphaFoldDB" id="A0A133KGB3"/>
<name>A0A133KGB3_9FIRM</name>
<comment type="caution">
    <text evidence="7">The sequence shown here is derived from an EMBL/GenBank/DDBJ whole genome shotgun (WGS) entry which is preliminary data.</text>
</comment>
<dbReference type="InterPro" id="IPR013325">
    <property type="entry name" value="RNA_pol_sigma_r2"/>
</dbReference>
<evidence type="ECO:0000256" key="5">
    <source>
        <dbReference type="ARBA" id="ARBA00023163"/>
    </source>
</evidence>
<dbReference type="InterPro" id="IPR013324">
    <property type="entry name" value="RNA_pol_sigma_r3/r4-like"/>
</dbReference>
<dbReference type="SUPFAM" id="SSF88946">
    <property type="entry name" value="Sigma2 domain of RNA polymerase sigma factors"/>
    <property type="match status" value="1"/>
</dbReference>
<keyword evidence="4" id="KW-0238">DNA-binding</keyword>
<dbReference type="Pfam" id="PF04542">
    <property type="entry name" value="Sigma70_r2"/>
    <property type="match status" value="1"/>
</dbReference>
<organism evidence="7 8">
    <name type="scientific">Anaerococcus tetradius</name>
    <dbReference type="NCBI Taxonomy" id="33036"/>
    <lineage>
        <taxon>Bacteria</taxon>
        <taxon>Bacillati</taxon>
        <taxon>Bacillota</taxon>
        <taxon>Tissierellia</taxon>
        <taxon>Tissierellales</taxon>
        <taxon>Peptoniphilaceae</taxon>
        <taxon>Anaerococcus</taxon>
    </lineage>
</organism>
<comment type="similarity">
    <text evidence="1">Belongs to the sigma-70 factor family. ECF subfamily.</text>
</comment>
<evidence type="ECO:0000259" key="6">
    <source>
        <dbReference type="Pfam" id="PF04542"/>
    </source>
</evidence>
<dbReference type="GO" id="GO:0016987">
    <property type="term" value="F:sigma factor activity"/>
    <property type="evidence" value="ECO:0007669"/>
    <property type="project" value="UniProtKB-KW"/>
</dbReference>
<gene>
    <name evidence="7" type="ORF">HMPREF3200_00621</name>
</gene>
<keyword evidence="2" id="KW-0805">Transcription regulation</keyword>
<dbReference type="PATRIC" id="fig|33036.3.peg.618"/>
<evidence type="ECO:0000256" key="3">
    <source>
        <dbReference type="ARBA" id="ARBA00023082"/>
    </source>
</evidence>
<dbReference type="EMBL" id="LRPM01000022">
    <property type="protein sequence ID" value="KWZ78609.1"/>
    <property type="molecule type" value="Genomic_DNA"/>
</dbReference>
<evidence type="ECO:0000256" key="2">
    <source>
        <dbReference type="ARBA" id="ARBA00023015"/>
    </source>
</evidence>
<keyword evidence="3" id="KW-0731">Sigma factor</keyword>
<keyword evidence="5" id="KW-0804">Transcription</keyword>
<dbReference type="PANTHER" id="PTHR43133:SF8">
    <property type="entry name" value="RNA POLYMERASE SIGMA FACTOR HI_1459-RELATED"/>
    <property type="match status" value="1"/>
</dbReference>
<dbReference type="InterPro" id="IPR039425">
    <property type="entry name" value="RNA_pol_sigma-70-like"/>
</dbReference>
<dbReference type="STRING" id="33036.HMPREF3200_00621"/>
<evidence type="ECO:0000313" key="7">
    <source>
        <dbReference type="EMBL" id="KWZ78609.1"/>
    </source>
</evidence>
<reference evidence="8" key="1">
    <citation type="submission" date="2016-01" db="EMBL/GenBank/DDBJ databases">
        <authorList>
            <person name="Mitreva M."/>
            <person name="Pepin K.H."/>
            <person name="Mihindukulasuriya K.A."/>
            <person name="Fulton R."/>
            <person name="Fronick C."/>
            <person name="O'Laughlin M."/>
            <person name="Miner T."/>
            <person name="Herter B."/>
            <person name="Rosa B.A."/>
            <person name="Cordes M."/>
            <person name="Tomlinson C."/>
            <person name="Wollam A."/>
            <person name="Palsikar V.B."/>
            <person name="Mardis E.R."/>
            <person name="Wilson R.K."/>
        </authorList>
    </citation>
    <scope>NUCLEOTIDE SEQUENCE [LARGE SCALE GENOMIC DNA]</scope>
    <source>
        <strain evidence="8">MJR8151</strain>
    </source>
</reference>
<proteinExistence type="inferred from homology"/>
<dbReference type="SUPFAM" id="SSF88659">
    <property type="entry name" value="Sigma3 and sigma4 domains of RNA polymerase sigma factors"/>
    <property type="match status" value="1"/>
</dbReference>
<keyword evidence="8" id="KW-1185">Reference proteome</keyword>
<dbReference type="GO" id="GO:0006352">
    <property type="term" value="P:DNA-templated transcription initiation"/>
    <property type="evidence" value="ECO:0007669"/>
    <property type="project" value="InterPro"/>
</dbReference>